<evidence type="ECO:0000256" key="3">
    <source>
        <dbReference type="ARBA" id="ARBA00005208"/>
    </source>
</evidence>
<comment type="subunit">
    <text evidence="20">Homotrimer.</text>
</comment>
<evidence type="ECO:0000256" key="15">
    <source>
        <dbReference type="ARBA" id="ARBA00023315"/>
    </source>
</evidence>
<keyword evidence="10 20" id="KW-0677">Repeat</keyword>
<comment type="catalytic activity">
    <reaction evidence="18 20">
        <text>N-acetyl-alpha-D-glucosamine 1-phosphate + UTP + H(+) = UDP-N-acetyl-alpha-D-glucosamine + diphosphate</text>
        <dbReference type="Rhea" id="RHEA:13509"/>
        <dbReference type="ChEBI" id="CHEBI:15378"/>
        <dbReference type="ChEBI" id="CHEBI:33019"/>
        <dbReference type="ChEBI" id="CHEBI:46398"/>
        <dbReference type="ChEBI" id="CHEBI:57705"/>
        <dbReference type="ChEBI" id="CHEBI:57776"/>
        <dbReference type="EC" id="2.7.7.23"/>
    </reaction>
</comment>
<feature type="binding site" evidence="20">
    <location>
        <position position="103"/>
    </location>
    <ligand>
        <name>Mg(2+)</name>
        <dbReference type="ChEBI" id="CHEBI:18420"/>
    </ligand>
</feature>
<evidence type="ECO:0000256" key="2">
    <source>
        <dbReference type="ARBA" id="ARBA00005166"/>
    </source>
</evidence>
<feature type="binding site" evidence="20">
    <location>
        <position position="138"/>
    </location>
    <ligand>
        <name>UDP-N-acetyl-alpha-D-glucosamine</name>
        <dbReference type="ChEBI" id="CHEBI:57705"/>
    </ligand>
</feature>
<dbReference type="GO" id="GO:0005737">
    <property type="term" value="C:cytoplasm"/>
    <property type="evidence" value="ECO:0007669"/>
    <property type="project" value="UniProtKB-SubCell"/>
</dbReference>
<feature type="binding site" evidence="20">
    <location>
        <position position="326"/>
    </location>
    <ligand>
        <name>UDP-N-acetyl-alpha-D-glucosamine</name>
        <dbReference type="ChEBI" id="CHEBI:57705"/>
    </ligand>
</feature>
<keyword evidence="15 20" id="KW-0012">Acyltransferase</keyword>
<feature type="region of interest" description="Pyrophosphorylase" evidence="20">
    <location>
        <begin position="1"/>
        <end position="222"/>
    </location>
</feature>
<dbReference type="EC" id="2.7.7.23" evidence="20"/>
<evidence type="ECO:0000256" key="16">
    <source>
        <dbReference type="ARBA" id="ARBA00023316"/>
    </source>
</evidence>
<comment type="similarity">
    <text evidence="4 20">In the C-terminal section; belongs to the transferase hexapeptide repeat family.</text>
</comment>
<dbReference type="GO" id="GO:0008360">
    <property type="term" value="P:regulation of cell shape"/>
    <property type="evidence" value="ECO:0007669"/>
    <property type="project" value="UniProtKB-KW"/>
</dbReference>
<keyword evidence="6 20" id="KW-0963">Cytoplasm</keyword>
<feature type="domain" description="Mannose-1-phosphate guanyltransferase C-terminal" evidence="22">
    <location>
        <begin position="259"/>
        <end position="338"/>
    </location>
</feature>
<dbReference type="Pfam" id="PF25087">
    <property type="entry name" value="GMPPB_C"/>
    <property type="match status" value="1"/>
</dbReference>
<dbReference type="Proteomes" id="UP000287502">
    <property type="component" value="Chromosome"/>
</dbReference>
<dbReference type="GO" id="GO:0009245">
    <property type="term" value="P:lipid A biosynthetic process"/>
    <property type="evidence" value="ECO:0007669"/>
    <property type="project" value="UniProtKB-UniRule"/>
</dbReference>
<dbReference type="GO" id="GO:0003977">
    <property type="term" value="F:UDP-N-acetylglucosamine diphosphorylase activity"/>
    <property type="evidence" value="ECO:0007669"/>
    <property type="project" value="UniProtKB-UniRule"/>
</dbReference>
<name>A0A410JV75_9BACT</name>
<keyword evidence="11 20" id="KW-0460">Magnesium</keyword>
<dbReference type="InterPro" id="IPR005882">
    <property type="entry name" value="Bifunctional_GlmU"/>
</dbReference>
<evidence type="ECO:0000259" key="21">
    <source>
        <dbReference type="Pfam" id="PF00483"/>
    </source>
</evidence>
<feature type="binding site" evidence="20">
    <location>
        <position position="416"/>
    </location>
    <ligand>
        <name>acetyl-CoA</name>
        <dbReference type="ChEBI" id="CHEBI:57288"/>
    </ligand>
</feature>
<keyword evidence="7 20" id="KW-0808">Transferase</keyword>
<evidence type="ECO:0000256" key="20">
    <source>
        <dbReference type="HAMAP-Rule" id="MF_01631"/>
    </source>
</evidence>
<protein>
    <recommendedName>
        <fullName evidence="20">Bifunctional protein GlmU</fullName>
    </recommendedName>
    <domain>
        <recommendedName>
            <fullName evidence="20">UDP-N-acetylglucosamine pyrophosphorylase</fullName>
            <ecNumber evidence="20">2.7.7.23</ecNumber>
        </recommendedName>
        <alternativeName>
            <fullName evidence="20">N-acetylglucosamine-1-phosphate uridyltransferase</fullName>
        </alternativeName>
    </domain>
    <domain>
        <recommendedName>
            <fullName evidence="20">Glucosamine-1-phosphate N-acetyltransferase</fullName>
            <ecNumber evidence="20">2.3.1.157</ecNumber>
        </recommendedName>
    </domain>
</protein>
<dbReference type="HAMAP" id="MF_01631">
    <property type="entry name" value="GlmU"/>
    <property type="match status" value="1"/>
</dbReference>
<gene>
    <name evidence="20 23" type="primary">glmU</name>
    <name evidence="23" type="ORF">EP073_01235</name>
</gene>
<dbReference type="InterPro" id="IPR001451">
    <property type="entry name" value="Hexapep"/>
</dbReference>
<dbReference type="InterPro" id="IPR038009">
    <property type="entry name" value="GlmU_C_LbH"/>
</dbReference>
<dbReference type="Gene3D" id="2.160.10.10">
    <property type="entry name" value="Hexapeptide repeat proteins"/>
    <property type="match status" value="1"/>
</dbReference>
<feature type="binding site" evidence="20">
    <location>
        <position position="344"/>
    </location>
    <ligand>
        <name>UDP-N-acetyl-alpha-D-glucosamine</name>
        <dbReference type="ChEBI" id="CHEBI:57705"/>
    </ligand>
</feature>
<dbReference type="EMBL" id="CP035108">
    <property type="protein sequence ID" value="QAR32073.1"/>
    <property type="molecule type" value="Genomic_DNA"/>
</dbReference>
<dbReference type="Pfam" id="PF00483">
    <property type="entry name" value="NTP_transferase"/>
    <property type="match status" value="1"/>
</dbReference>
<dbReference type="SUPFAM" id="SSF53448">
    <property type="entry name" value="Nucleotide-diphospho-sugar transferases"/>
    <property type="match status" value="1"/>
</dbReference>
<evidence type="ECO:0000256" key="18">
    <source>
        <dbReference type="ARBA" id="ARBA00048493"/>
    </source>
</evidence>
<evidence type="ECO:0000256" key="10">
    <source>
        <dbReference type="ARBA" id="ARBA00022737"/>
    </source>
</evidence>
<comment type="similarity">
    <text evidence="5 20">In the N-terminal section; belongs to the N-acetylglucosamine-1-phosphate uridyltransferase family.</text>
</comment>
<dbReference type="InterPro" id="IPR005835">
    <property type="entry name" value="NTP_transferase_dom"/>
</dbReference>
<dbReference type="GO" id="GO:0009252">
    <property type="term" value="P:peptidoglycan biosynthetic process"/>
    <property type="evidence" value="ECO:0007669"/>
    <property type="project" value="UniProtKB-UniRule"/>
</dbReference>
<feature type="binding site" evidence="20">
    <location>
        <position position="153"/>
    </location>
    <ligand>
        <name>UDP-N-acetyl-alpha-D-glucosamine</name>
        <dbReference type="ChEBI" id="CHEBI:57705"/>
    </ligand>
</feature>
<evidence type="ECO:0000256" key="13">
    <source>
        <dbReference type="ARBA" id="ARBA00022984"/>
    </source>
</evidence>
<feature type="binding site" evidence="20">
    <location>
        <position position="73"/>
    </location>
    <ligand>
        <name>UDP-N-acetyl-alpha-D-glucosamine</name>
        <dbReference type="ChEBI" id="CHEBI:57705"/>
    </ligand>
</feature>
<dbReference type="InterPro" id="IPR011004">
    <property type="entry name" value="Trimer_LpxA-like_sf"/>
</dbReference>
<evidence type="ECO:0000313" key="23">
    <source>
        <dbReference type="EMBL" id="QAR32073.1"/>
    </source>
</evidence>
<dbReference type="InterPro" id="IPR050065">
    <property type="entry name" value="GlmU-like"/>
</dbReference>
<feature type="binding site" evidence="20">
    <location>
        <position position="220"/>
    </location>
    <ligand>
        <name>Mg(2+)</name>
        <dbReference type="ChEBI" id="CHEBI:18420"/>
    </ligand>
</feature>
<dbReference type="PANTHER" id="PTHR43584">
    <property type="entry name" value="NUCLEOTIDYL TRANSFERASE"/>
    <property type="match status" value="1"/>
</dbReference>
<comment type="subcellular location">
    <subcellularLocation>
        <location evidence="1 20">Cytoplasm</location>
    </subcellularLocation>
</comment>
<proteinExistence type="inferred from homology"/>
<feature type="binding site" evidence="20">
    <location>
        <position position="370"/>
    </location>
    <ligand>
        <name>UDP-N-acetyl-alpha-D-glucosamine</name>
        <dbReference type="ChEBI" id="CHEBI:57705"/>
    </ligand>
</feature>
<evidence type="ECO:0000256" key="17">
    <source>
        <dbReference type="ARBA" id="ARBA00048247"/>
    </source>
</evidence>
<feature type="binding site" evidence="20">
    <location>
        <begin position="78"/>
        <end position="79"/>
    </location>
    <ligand>
        <name>UDP-N-acetyl-alpha-D-glucosamine</name>
        <dbReference type="ChEBI" id="CHEBI:57705"/>
    </ligand>
</feature>
<feature type="active site" description="Proton acceptor" evidence="20">
    <location>
        <position position="356"/>
    </location>
</feature>
<dbReference type="GO" id="GO:0000287">
    <property type="term" value="F:magnesium ion binding"/>
    <property type="evidence" value="ECO:0007669"/>
    <property type="project" value="UniProtKB-UniRule"/>
</dbReference>
<keyword evidence="13 20" id="KW-0573">Peptidoglycan synthesis</keyword>
<dbReference type="GO" id="GO:0071555">
    <property type="term" value="P:cell wall organization"/>
    <property type="evidence" value="ECO:0007669"/>
    <property type="project" value="UniProtKB-KW"/>
</dbReference>
<feature type="region of interest" description="N-acetyltransferase" evidence="20">
    <location>
        <begin position="244"/>
        <end position="454"/>
    </location>
</feature>
<evidence type="ECO:0000256" key="12">
    <source>
        <dbReference type="ARBA" id="ARBA00022960"/>
    </source>
</evidence>
<feature type="binding site" evidence="20">
    <location>
        <begin position="9"/>
        <end position="12"/>
    </location>
    <ligand>
        <name>UDP-N-acetyl-alpha-D-glucosamine</name>
        <dbReference type="ChEBI" id="CHEBI:57705"/>
    </ligand>
</feature>
<evidence type="ECO:0000259" key="22">
    <source>
        <dbReference type="Pfam" id="PF25087"/>
    </source>
</evidence>
<keyword evidence="14 20" id="KW-0511">Multifunctional enzyme</keyword>
<feature type="binding site" evidence="20">
    <location>
        <position position="398"/>
    </location>
    <ligand>
        <name>acetyl-CoA</name>
        <dbReference type="ChEBI" id="CHEBI:57288"/>
    </ligand>
</feature>
<feature type="binding site" evidence="20">
    <location>
        <position position="433"/>
    </location>
    <ligand>
        <name>acetyl-CoA</name>
        <dbReference type="ChEBI" id="CHEBI:57288"/>
    </ligand>
</feature>
<dbReference type="Pfam" id="PF00132">
    <property type="entry name" value="Hexapep"/>
    <property type="match status" value="1"/>
</dbReference>
<dbReference type="CDD" id="cd03353">
    <property type="entry name" value="LbH_GlmU_C"/>
    <property type="match status" value="1"/>
</dbReference>
<dbReference type="GO" id="GO:0019134">
    <property type="term" value="F:glucosamine-1-phosphate N-acetyltransferase activity"/>
    <property type="evidence" value="ECO:0007669"/>
    <property type="project" value="UniProtKB-UniRule"/>
</dbReference>
<dbReference type="InterPro" id="IPR018357">
    <property type="entry name" value="Hexapep_transf_CS"/>
</dbReference>
<evidence type="ECO:0000256" key="7">
    <source>
        <dbReference type="ARBA" id="ARBA00022679"/>
    </source>
</evidence>
<evidence type="ECO:0000313" key="24">
    <source>
        <dbReference type="Proteomes" id="UP000287502"/>
    </source>
</evidence>
<reference evidence="23 24" key="1">
    <citation type="submission" date="2019-01" db="EMBL/GenBank/DDBJ databases">
        <title>Geovibrio thiophilus DSM 11263, complete genome.</title>
        <authorList>
            <person name="Spring S."/>
            <person name="Bunk B."/>
            <person name="Sproer C."/>
        </authorList>
    </citation>
    <scope>NUCLEOTIDE SEQUENCE [LARGE SCALE GENOMIC DNA]</scope>
    <source>
        <strain evidence="23 24">DSM 11263</strain>
    </source>
</reference>
<dbReference type="SUPFAM" id="SSF51161">
    <property type="entry name" value="Trimeric LpxA-like enzymes"/>
    <property type="match status" value="1"/>
</dbReference>
<keyword evidence="8 20" id="KW-0548">Nucleotidyltransferase</keyword>
<dbReference type="InterPro" id="IPR029044">
    <property type="entry name" value="Nucleotide-diphossugar_trans"/>
</dbReference>
<sequence length="454" mass="48622">MMKILALILAAGKGTRMKSSKPKVLFESAGKPMIDYVINAASSCGADAVNIVIGSGAEDVKSHIGGRASFSLQENQRGTADAVLAAENAIQNHGGRVLILCGDMPLVRPETLSKFIEAAGNHAVSFISVSVKKPFGYGRVVRGGGGSVIKIVEEKDANDQEKKINEVNTGIYFCDSAVLLDRLSRVGSNNAQNEFYLTDIVKEGAFAYKAEDENEFLGVNNRVQLAEASKALWKRRAVRFMEQGVSIFDPDTFYADEETEIENDAEIYPNVYLHGKNIIKTGSVIMSGCRITDSVIGENCEIKDNCCITESKVGAGSSVGPMAQLRPGTVLEGKNKIGNFVETKKAVLGSGSKASHLTYLGDAEIGKDVNIGCGTITCNYDGIKKYKTVIEDGVFVGSDVQLVAPVKIGKGALLAAGSTITKDVPADALAMTRADMKIKEGWVSRWKSTKKKDK</sequence>
<evidence type="ECO:0000256" key="1">
    <source>
        <dbReference type="ARBA" id="ARBA00004496"/>
    </source>
</evidence>
<dbReference type="KEGG" id="gtl:EP073_01235"/>
<feature type="binding site" evidence="20">
    <location>
        <begin position="379"/>
        <end position="380"/>
    </location>
    <ligand>
        <name>acetyl-CoA</name>
        <dbReference type="ChEBI" id="CHEBI:57288"/>
    </ligand>
</feature>
<comment type="pathway">
    <text evidence="20">Bacterial outer membrane biogenesis; LPS lipid A biosynthesis.</text>
</comment>
<dbReference type="EC" id="2.3.1.157" evidence="20"/>
<feature type="binding site" evidence="20">
    <location>
        <position position="168"/>
    </location>
    <ligand>
        <name>UDP-N-acetyl-alpha-D-glucosamine</name>
        <dbReference type="ChEBI" id="CHEBI:57705"/>
    </ligand>
</feature>
<dbReference type="InterPro" id="IPR056729">
    <property type="entry name" value="GMPPB_C"/>
</dbReference>
<dbReference type="GO" id="GO:0016020">
    <property type="term" value="C:membrane"/>
    <property type="evidence" value="ECO:0007669"/>
    <property type="project" value="GOC"/>
</dbReference>
<dbReference type="NCBIfam" id="TIGR01173">
    <property type="entry name" value="glmU"/>
    <property type="match status" value="1"/>
</dbReference>
<dbReference type="PANTHER" id="PTHR43584:SF3">
    <property type="entry name" value="BIFUNCTIONAL PROTEIN GLMU"/>
    <property type="match status" value="1"/>
</dbReference>
<dbReference type="UniPathway" id="UPA00973"/>
<evidence type="ECO:0000256" key="9">
    <source>
        <dbReference type="ARBA" id="ARBA00022723"/>
    </source>
</evidence>
<comment type="catalytic activity">
    <reaction evidence="17 20">
        <text>alpha-D-glucosamine 1-phosphate + acetyl-CoA = N-acetyl-alpha-D-glucosamine 1-phosphate + CoA + H(+)</text>
        <dbReference type="Rhea" id="RHEA:13725"/>
        <dbReference type="ChEBI" id="CHEBI:15378"/>
        <dbReference type="ChEBI" id="CHEBI:57287"/>
        <dbReference type="ChEBI" id="CHEBI:57288"/>
        <dbReference type="ChEBI" id="CHEBI:57776"/>
        <dbReference type="ChEBI" id="CHEBI:58516"/>
        <dbReference type="EC" id="2.3.1.157"/>
    </reaction>
</comment>
<dbReference type="OrthoDB" id="9775031at2"/>
<evidence type="ECO:0000256" key="5">
    <source>
        <dbReference type="ARBA" id="ARBA00007947"/>
    </source>
</evidence>
<dbReference type="UniPathway" id="UPA00113">
    <property type="reaction ID" value="UER00532"/>
</dbReference>
<keyword evidence="16 20" id="KW-0961">Cell wall biogenesis/degradation</keyword>
<dbReference type="GO" id="GO:0006048">
    <property type="term" value="P:UDP-N-acetylglucosamine biosynthetic process"/>
    <property type="evidence" value="ECO:0007669"/>
    <property type="project" value="UniProtKB-UniPathway"/>
</dbReference>
<evidence type="ECO:0000256" key="14">
    <source>
        <dbReference type="ARBA" id="ARBA00023268"/>
    </source>
</evidence>
<feature type="domain" description="Nucleotidyl transferase" evidence="21">
    <location>
        <begin position="6"/>
        <end position="203"/>
    </location>
</feature>
<comment type="caution">
    <text evidence="20">Lacks conserved residue(s) required for the propagation of feature annotation.</text>
</comment>
<keyword evidence="9 20" id="KW-0479">Metal-binding</keyword>
<dbReference type="CDD" id="cd02540">
    <property type="entry name" value="GT2_GlmU_N_bac"/>
    <property type="match status" value="1"/>
</dbReference>
<feature type="binding site" evidence="20">
    <location>
        <position position="23"/>
    </location>
    <ligand>
        <name>UDP-N-acetyl-alpha-D-glucosamine</name>
        <dbReference type="ChEBI" id="CHEBI:57705"/>
    </ligand>
</feature>
<keyword evidence="24" id="KW-1185">Reference proteome</keyword>
<comment type="cofactor">
    <cofactor evidence="20">
        <name>Mg(2+)</name>
        <dbReference type="ChEBI" id="CHEBI:18420"/>
    </cofactor>
    <text evidence="20">Binds 1 Mg(2+) ion per subunit.</text>
</comment>
<feature type="binding site" evidence="20">
    <location>
        <position position="220"/>
    </location>
    <ligand>
        <name>UDP-N-acetyl-alpha-D-glucosamine</name>
        <dbReference type="ChEBI" id="CHEBI:57705"/>
    </ligand>
</feature>
<comment type="function">
    <text evidence="19 20">Catalyzes the last two sequential reactions in the de novo biosynthetic pathway for UDP-N-acetylglucosamine (UDP-GlcNAc). The C-terminal domain catalyzes the transfer of acetyl group from acetyl coenzyme A to glucosamine-1-phosphate (GlcN-1-P) to produce N-acetylglucosamine-1-phosphate (GlcNAc-1-P), which is converted into UDP-GlcNAc by the transfer of uridine 5-monophosphate (from uridine 5-triphosphate), a reaction catalyzed by the N-terminal domain.</text>
</comment>
<organism evidence="23 24">
    <name type="scientific">Geovibrio thiophilus</name>
    <dbReference type="NCBI Taxonomy" id="139438"/>
    <lineage>
        <taxon>Bacteria</taxon>
        <taxon>Pseudomonadati</taxon>
        <taxon>Deferribacterota</taxon>
        <taxon>Deferribacteres</taxon>
        <taxon>Deferribacterales</taxon>
        <taxon>Geovibrionaceae</taxon>
        <taxon>Geovibrio</taxon>
    </lineage>
</organism>
<feature type="region of interest" description="Linker" evidence="20">
    <location>
        <begin position="223"/>
        <end position="243"/>
    </location>
</feature>
<dbReference type="GO" id="GO:0000902">
    <property type="term" value="P:cell morphogenesis"/>
    <property type="evidence" value="ECO:0007669"/>
    <property type="project" value="UniProtKB-UniRule"/>
</dbReference>
<dbReference type="Gene3D" id="3.90.550.10">
    <property type="entry name" value="Spore Coat Polysaccharide Biosynthesis Protein SpsA, Chain A"/>
    <property type="match status" value="1"/>
</dbReference>
<evidence type="ECO:0000256" key="8">
    <source>
        <dbReference type="ARBA" id="ARBA00022695"/>
    </source>
</evidence>
<evidence type="ECO:0000256" key="19">
    <source>
        <dbReference type="ARBA" id="ARBA00049628"/>
    </source>
</evidence>
<feature type="binding site" evidence="20">
    <location>
        <position position="359"/>
    </location>
    <ligand>
        <name>UDP-N-acetyl-alpha-D-glucosamine</name>
        <dbReference type="ChEBI" id="CHEBI:57705"/>
    </ligand>
</feature>
<dbReference type="AlphaFoldDB" id="A0A410JV75"/>
<comment type="pathway">
    <text evidence="2 20">Nucleotide-sugar biosynthesis; UDP-N-acetyl-alpha-D-glucosamine biosynthesis; N-acetyl-alpha-D-glucosamine 1-phosphate from alpha-D-glucosamine 6-phosphate (route II): step 2/2.</text>
</comment>
<comment type="pathway">
    <text evidence="3 20">Nucleotide-sugar biosynthesis; UDP-N-acetyl-alpha-D-glucosamine biosynthesis; UDP-N-acetyl-alpha-D-glucosamine from N-acetyl-alpha-D-glucosamine 1-phosphate: step 1/1.</text>
</comment>
<evidence type="ECO:0000256" key="11">
    <source>
        <dbReference type="ARBA" id="ARBA00022842"/>
    </source>
</evidence>
<accession>A0A410JV75</accession>
<keyword evidence="12 20" id="KW-0133">Cell shape</keyword>
<evidence type="ECO:0000256" key="6">
    <source>
        <dbReference type="ARBA" id="ARBA00022490"/>
    </source>
</evidence>
<dbReference type="PROSITE" id="PS00101">
    <property type="entry name" value="HEXAPEP_TRANSFERASES"/>
    <property type="match status" value="1"/>
</dbReference>
<evidence type="ECO:0000256" key="4">
    <source>
        <dbReference type="ARBA" id="ARBA00007707"/>
    </source>
</evidence>